<dbReference type="InterPro" id="IPR003691">
    <property type="entry name" value="FluC"/>
</dbReference>
<evidence type="ECO:0000256" key="5">
    <source>
        <dbReference type="ARBA" id="ARBA00022989"/>
    </source>
</evidence>
<keyword evidence="3" id="KW-1003">Cell membrane</keyword>
<feature type="region of interest" description="Disordered" evidence="9">
    <location>
        <begin position="142"/>
        <end position="178"/>
    </location>
</feature>
<comment type="catalytic activity">
    <reaction evidence="8">
        <text>fluoride(in) = fluoride(out)</text>
        <dbReference type="Rhea" id="RHEA:76159"/>
        <dbReference type="ChEBI" id="CHEBI:17051"/>
    </reaction>
    <physiologicalReaction direction="left-to-right" evidence="8">
        <dbReference type="Rhea" id="RHEA:76160"/>
    </physiologicalReaction>
</comment>
<comment type="function">
    <text evidence="1">Fluoride channel required for the rapid expulsion of cytoplasmic fluoride.</text>
</comment>
<feature type="transmembrane region" description="Helical" evidence="10">
    <location>
        <begin position="242"/>
        <end position="270"/>
    </location>
</feature>
<dbReference type="PANTHER" id="PTHR28259">
    <property type="entry name" value="FLUORIDE EXPORT PROTEIN 1-RELATED"/>
    <property type="match status" value="1"/>
</dbReference>
<keyword evidence="4 10" id="KW-0812">Transmembrane</keyword>
<protein>
    <submittedName>
        <fullName evidence="11">Uncharacterized protein</fullName>
    </submittedName>
</protein>
<accession>A0ABR3VRW4</accession>
<comment type="caution">
    <text evidence="11">The sequence shown here is derived from an EMBL/GenBank/DDBJ whole genome shotgun (WGS) entry which is preliminary data.</text>
</comment>
<evidence type="ECO:0000256" key="4">
    <source>
        <dbReference type="ARBA" id="ARBA00022692"/>
    </source>
</evidence>
<evidence type="ECO:0000256" key="3">
    <source>
        <dbReference type="ARBA" id="ARBA00022475"/>
    </source>
</evidence>
<keyword evidence="12" id="KW-1185">Reference proteome</keyword>
<evidence type="ECO:0000256" key="2">
    <source>
        <dbReference type="ARBA" id="ARBA00004651"/>
    </source>
</evidence>
<dbReference type="PANTHER" id="PTHR28259:SF1">
    <property type="entry name" value="FLUORIDE EXPORT PROTEIN 1-RELATED"/>
    <property type="match status" value="1"/>
</dbReference>
<sequence length="448" mass="48000">MAENVTSFPASIDYNAPESYSNIDDDLPPIEPVVGEPPAPLEILAEQARAREVESEKEKQAPRPPTRRRRLRKPDVSRLATQLYTISHLIFFSILGTLARLGLQALTAYPDDPVIFHSIWPNFAGSVVIGFLAEDSNLFCDGAGQAPRPTRPTDEAEQNTNRNRNSPNTSSSNNGTTQAKQLPNQIIAVINKKTIPLYIGLATGFCGSFTSFSAFMRDTFLALSNDLPSVGSSPPRNGGHSFLALVAVPVTTVSLSMCGLFLGAHIAIALRPWIPAIPRRRGIFLDCAAVLLGWGCWIGAVLMSIFPPVGHSDWRGKVTFALVFAPLGCLARFYVSLMLNRRVATFPLGTFVVNIVGTGVLGMAWDLSHSSTAIGGGGVIGCQVLAGIQNGFCGCLTTVSTWVSELASLRRRHAYVYGGASIFAGFAVMVAVMGGLRWSDAFEPGACA</sequence>
<evidence type="ECO:0000256" key="6">
    <source>
        <dbReference type="ARBA" id="ARBA00023136"/>
    </source>
</evidence>
<evidence type="ECO:0000256" key="10">
    <source>
        <dbReference type="SAM" id="Phobius"/>
    </source>
</evidence>
<feature type="transmembrane region" description="Helical" evidence="10">
    <location>
        <begin position="318"/>
        <end position="339"/>
    </location>
</feature>
<feature type="region of interest" description="Disordered" evidence="9">
    <location>
        <begin position="1"/>
        <end position="74"/>
    </location>
</feature>
<keyword evidence="6 10" id="KW-0472">Membrane</keyword>
<feature type="compositionally biased region" description="Low complexity" evidence="9">
    <location>
        <begin position="159"/>
        <end position="177"/>
    </location>
</feature>
<feature type="transmembrane region" description="Helical" evidence="10">
    <location>
        <begin position="282"/>
        <end position="306"/>
    </location>
</feature>
<dbReference type="Pfam" id="PF02537">
    <property type="entry name" value="CRCB"/>
    <property type="match status" value="2"/>
</dbReference>
<evidence type="ECO:0000256" key="8">
    <source>
        <dbReference type="ARBA" id="ARBA00035585"/>
    </source>
</evidence>
<dbReference type="Proteomes" id="UP001583172">
    <property type="component" value="Unassembled WGS sequence"/>
</dbReference>
<dbReference type="EMBL" id="JAZGSY010000001">
    <property type="protein sequence ID" value="KAL1844404.1"/>
    <property type="molecule type" value="Genomic_DNA"/>
</dbReference>
<evidence type="ECO:0000313" key="12">
    <source>
        <dbReference type="Proteomes" id="UP001583172"/>
    </source>
</evidence>
<feature type="transmembrane region" description="Helical" evidence="10">
    <location>
        <begin position="377"/>
        <end position="403"/>
    </location>
</feature>
<name>A0ABR3VRW4_HUMIN</name>
<reference evidence="11 12" key="1">
    <citation type="journal article" date="2024" name="Commun. Biol.">
        <title>Comparative genomic analysis of thermophilic fungi reveals convergent evolutionary adaptations and gene losses.</title>
        <authorList>
            <person name="Steindorff A.S."/>
            <person name="Aguilar-Pontes M.V."/>
            <person name="Robinson A.J."/>
            <person name="Andreopoulos B."/>
            <person name="LaButti K."/>
            <person name="Kuo A."/>
            <person name="Mondo S."/>
            <person name="Riley R."/>
            <person name="Otillar R."/>
            <person name="Haridas S."/>
            <person name="Lipzen A."/>
            <person name="Grimwood J."/>
            <person name="Schmutz J."/>
            <person name="Clum A."/>
            <person name="Reid I.D."/>
            <person name="Moisan M.C."/>
            <person name="Butler G."/>
            <person name="Nguyen T.T.M."/>
            <person name="Dewar K."/>
            <person name="Conant G."/>
            <person name="Drula E."/>
            <person name="Henrissat B."/>
            <person name="Hansel C."/>
            <person name="Singer S."/>
            <person name="Hutchinson M.I."/>
            <person name="de Vries R.P."/>
            <person name="Natvig D.O."/>
            <person name="Powell A.J."/>
            <person name="Tsang A."/>
            <person name="Grigoriev I.V."/>
        </authorList>
    </citation>
    <scope>NUCLEOTIDE SEQUENCE [LARGE SCALE GENOMIC DNA]</scope>
    <source>
        <strain evidence="11 12">CBS 620.91</strain>
    </source>
</reference>
<evidence type="ECO:0000256" key="9">
    <source>
        <dbReference type="SAM" id="MobiDB-lite"/>
    </source>
</evidence>
<evidence type="ECO:0000256" key="1">
    <source>
        <dbReference type="ARBA" id="ARBA00002598"/>
    </source>
</evidence>
<comment type="similarity">
    <text evidence="7">Belongs to the fluoride channel Fluc/FEX (TC 1.A.43) family.</text>
</comment>
<feature type="transmembrane region" description="Helical" evidence="10">
    <location>
        <begin position="114"/>
        <end position="133"/>
    </location>
</feature>
<feature type="transmembrane region" description="Helical" evidence="10">
    <location>
        <begin position="346"/>
        <end position="365"/>
    </location>
</feature>
<feature type="compositionally biased region" description="Pro residues" evidence="9">
    <location>
        <begin position="29"/>
        <end position="40"/>
    </location>
</feature>
<organism evidence="11 12">
    <name type="scientific">Humicola insolens</name>
    <name type="common">Soft-rot fungus</name>
    <dbReference type="NCBI Taxonomy" id="85995"/>
    <lineage>
        <taxon>Eukaryota</taxon>
        <taxon>Fungi</taxon>
        <taxon>Dikarya</taxon>
        <taxon>Ascomycota</taxon>
        <taxon>Pezizomycotina</taxon>
        <taxon>Sordariomycetes</taxon>
        <taxon>Sordariomycetidae</taxon>
        <taxon>Sordariales</taxon>
        <taxon>Chaetomiaceae</taxon>
        <taxon>Mycothermus</taxon>
    </lineage>
</organism>
<proteinExistence type="inferred from homology"/>
<keyword evidence="5 10" id="KW-1133">Transmembrane helix</keyword>
<feature type="transmembrane region" description="Helical" evidence="10">
    <location>
        <begin position="415"/>
        <end position="436"/>
    </location>
</feature>
<feature type="transmembrane region" description="Helical" evidence="10">
    <location>
        <begin position="79"/>
        <end position="102"/>
    </location>
</feature>
<gene>
    <name evidence="11" type="ORF">VTJ49DRAFT_83</name>
</gene>
<feature type="compositionally biased region" description="Basic and acidic residues" evidence="9">
    <location>
        <begin position="48"/>
        <end position="61"/>
    </location>
</feature>
<feature type="transmembrane region" description="Helical" evidence="10">
    <location>
        <begin position="195"/>
        <end position="216"/>
    </location>
</feature>
<evidence type="ECO:0000313" key="11">
    <source>
        <dbReference type="EMBL" id="KAL1844404.1"/>
    </source>
</evidence>
<evidence type="ECO:0000256" key="7">
    <source>
        <dbReference type="ARBA" id="ARBA00035120"/>
    </source>
</evidence>
<comment type="subcellular location">
    <subcellularLocation>
        <location evidence="2">Cell membrane</location>
        <topology evidence="2">Multi-pass membrane protein</topology>
    </subcellularLocation>
</comment>